<reference evidence="2 3" key="1">
    <citation type="journal article" date="2022" name="Nat. Plants">
        <title>Genomes of leafy and leafless Platanthera orchids illuminate the evolution of mycoheterotrophy.</title>
        <authorList>
            <person name="Li M.H."/>
            <person name="Liu K.W."/>
            <person name="Li Z."/>
            <person name="Lu H.C."/>
            <person name="Ye Q.L."/>
            <person name="Zhang D."/>
            <person name="Wang J.Y."/>
            <person name="Li Y.F."/>
            <person name="Zhong Z.M."/>
            <person name="Liu X."/>
            <person name="Yu X."/>
            <person name="Liu D.K."/>
            <person name="Tu X.D."/>
            <person name="Liu B."/>
            <person name="Hao Y."/>
            <person name="Liao X.Y."/>
            <person name="Jiang Y.T."/>
            <person name="Sun W.H."/>
            <person name="Chen J."/>
            <person name="Chen Y.Q."/>
            <person name="Ai Y."/>
            <person name="Zhai J.W."/>
            <person name="Wu S.S."/>
            <person name="Zhou Z."/>
            <person name="Hsiao Y.Y."/>
            <person name="Wu W.L."/>
            <person name="Chen Y.Y."/>
            <person name="Lin Y.F."/>
            <person name="Hsu J.L."/>
            <person name="Li C.Y."/>
            <person name="Wang Z.W."/>
            <person name="Zhao X."/>
            <person name="Zhong W.Y."/>
            <person name="Ma X.K."/>
            <person name="Ma L."/>
            <person name="Huang J."/>
            <person name="Chen G.Z."/>
            <person name="Huang M.Z."/>
            <person name="Huang L."/>
            <person name="Peng D.H."/>
            <person name="Luo Y.B."/>
            <person name="Zou S.Q."/>
            <person name="Chen S.P."/>
            <person name="Lan S."/>
            <person name="Tsai W.C."/>
            <person name="Van de Peer Y."/>
            <person name="Liu Z.J."/>
        </authorList>
    </citation>
    <scope>NUCLEOTIDE SEQUENCE [LARGE SCALE GENOMIC DNA]</scope>
    <source>
        <strain evidence="2">Lor287</strain>
    </source>
</reference>
<sequence>MDEEIIALRKNETRDLVPKVEGVTLVTYKWVYKLKKKKDGSIERYKARLVARGFSQQYGEDYEKTFSHVKKMTSVRVVMVLAACQDKDIFIVQPPGYVSEDHPGYVCKLRKALYGLKQAPRAWYGKIAEYLQFCGYFASDSDSSLFIKKKGELHVLILLYVDDMIIAGNSGEEVARPRAELAIWFEMKDLGELHHFLGLEVERKESDILVSQRGYADRIVQRFGMREGNSSSTPLDVGIKLRRDEGRILPDPLVFRALVGSLIYLTITRSDIAYVVGRVNMYMAEPRKLHLIAARSILKYVKSTSDMGLLYGRDTGFNLHDYTDADYGGYSDDWKSTSDYVFTCGSADISWCSKKQDFVSVSTTEAEYKASALAAREVIWLRRLVEDVHEEVRDPTLLRGDNESVIKLANNPVCHARTKRIEIEYHFIREKVLEGSLVVGHVQSEENIADIFTKPLLKGSFTRLRGLLGLVSTSHFKGEC</sequence>
<dbReference type="InterPro" id="IPR013103">
    <property type="entry name" value="RVT_2"/>
</dbReference>
<evidence type="ECO:0000259" key="1">
    <source>
        <dbReference type="Pfam" id="PF07727"/>
    </source>
</evidence>
<gene>
    <name evidence="2" type="ORF">KSP39_PZI007997</name>
</gene>
<proteinExistence type="predicted"/>
<dbReference type="CDD" id="cd09272">
    <property type="entry name" value="RNase_HI_RT_Ty1"/>
    <property type="match status" value="1"/>
</dbReference>
<dbReference type="AlphaFoldDB" id="A0AAP0G8D3"/>
<dbReference type="InterPro" id="IPR043502">
    <property type="entry name" value="DNA/RNA_pol_sf"/>
</dbReference>
<keyword evidence="3" id="KW-1185">Reference proteome</keyword>
<accession>A0AAP0G8D3</accession>
<dbReference type="PANTHER" id="PTHR11439:SF480">
    <property type="entry name" value="REVERSE TRANSCRIPTASE TY1_COPIA-TYPE DOMAIN-CONTAINING PROTEIN"/>
    <property type="match status" value="1"/>
</dbReference>
<evidence type="ECO:0000313" key="2">
    <source>
        <dbReference type="EMBL" id="KAK8944410.1"/>
    </source>
</evidence>
<dbReference type="EMBL" id="JBBWWQ010000006">
    <property type="protein sequence ID" value="KAK8944410.1"/>
    <property type="molecule type" value="Genomic_DNA"/>
</dbReference>
<dbReference type="PANTHER" id="PTHR11439">
    <property type="entry name" value="GAG-POL-RELATED RETROTRANSPOSON"/>
    <property type="match status" value="1"/>
</dbReference>
<dbReference type="Pfam" id="PF07727">
    <property type="entry name" value="RVT_2"/>
    <property type="match status" value="1"/>
</dbReference>
<feature type="domain" description="Reverse transcriptase Ty1/copia-type" evidence="1">
    <location>
        <begin position="86"/>
        <end position="235"/>
    </location>
</feature>
<organism evidence="2 3">
    <name type="scientific">Platanthera zijinensis</name>
    <dbReference type="NCBI Taxonomy" id="2320716"/>
    <lineage>
        <taxon>Eukaryota</taxon>
        <taxon>Viridiplantae</taxon>
        <taxon>Streptophyta</taxon>
        <taxon>Embryophyta</taxon>
        <taxon>Tracheophyta</taxon>
        <taxon>Spermatophyta</taxon>
        <taxon>Magnoliopsida</taxon>
        <taxon>Liliopsida</taxon>
        <taxon>Asparagales</taxon>
        <taxon>Orchidaceae</taxon>
        <taxon>Orchidoideae</taxon>
        <taxon>Orchideae</taxon>
        <taxon>Orchidinae</taxon>
        <taxon>Platanthera</taxon>
    </lineage>
</organism>
<dbReference type="Proteomes" id="UP001418222">
    <property type="component" value="Unassembled WGS sequence"/>
</dbReference>
<comment type="caution">
    <text evidence="2">The sequence shown here is derived from an EMBL/GenBank/DDBJ whole genome shotgun (WGS) entry which is preliminary data.</text>
</comment>
<dbReference type="SUPFAM" id="SSF56672">
    <property type="entry name" value="DNA/RNA polymerases"/>
    <property type="match status" value="1"/>
</dbReference>
<name>A0AAP0G8D3_9ASPA</name>
<protein>
    <recommendedName>
        <fullName evidence="1">Reverse transcriptase Ty1/copia-type domain-containing protein</fullName>
    </recommendedName>
</protein>
<evidence type="ECO:0000313" key="3">
    <source>
        <dbReference type="Proteomes" id="UP001418222"/>
    </source>
</evidence>